<feature type="binding site" evidence="4">
    <location>
        <position position="63"/>
    </location>
    <ligand>
        <name>substrate</name>
    </ligand>
</feature>
<name>A0A7C9GSW6_9SPHN</name>
<dbReference type="InterPro" id="IPR050275">
    <property type="entry name" value="PGM_Phosphatase"/>
</dbReference>
<dbReference type="Proteomes" id="UP000481327">
    <property type="component" value="Unassembled WGS sequence"/>
</dbReference>
<dbReference type="OrthoDB" id="9781415at2"/>
<keyword evidence="1" id="KW-0324">Glycolysis</keyword>
<feature type="active site" description="Tele-phosphohistidine intermediate" evidence="3">
    <location>
        <position position="12"/>
    </location>
</feature>
<reference evidence="5 6" key="1">
    <citation type="submission" date="2019-09" db="EMBL/GenBank/DDBJ databases">
        <title>Polymorphobacter sp. isolated from a lake in China.</title>
        <authorList>
            <person name="Liu Z."/>
        </authorList>
    </citation>
    <scope>NUCLEOTIDE SEQUENCE [LARGE SCALE GENOMIC DNA]</scope>
    <source>
        <strain evidence="5 6">D40P</strain>
    </source>
</reference>
<protein>
    <submittedName>
        <fullName evidence="5">Histidine phosphatase family protein</fullName>
    </submittedName>
</protein>
<dbReference type="Gene3D" id="3.40.50.1240">
    <property type="entry name" value="Phosphoglycerate mutase-like"/>
    <property type="match status" value="1"/>
</dbReference>
<organism evidence="5 6">
    <name type="scientific">Sandarakinorhabdus fusca</name>
    <dbReference type="NCBI Taxonomy" id="1439888"/>
    <lineage>
        <taxon>Bacteria</taxon>
        <taxon>Pseudomonadati</taxon>
        <taxon>Pseudomonadota</taxon>
        <taxon>Alphaproteobacteria</taxon>
        <taxon>Sphingomonadales</taxon>
        <taxon>Sphingosinicellaceae</taxon>
        <taxon>Sandarakinorhabdus</taxon>
    </lineage>
</organism>
<dbReference type="InterPro" id="IPR013078">
    <property type="entry name" value="His_Pase_superF_clade-1"/>
</dbReference>
<dbReference type="EMBL" id="WIOL01000001">
    <property type="protein sequence ID" value="MQT16078.1"/>
    <property type="molecule type" value="Genomic_DNA"/>
</dbReference>
<evidence type="ECO:0000256" key="3">
    <source>
        <dbReference type="PIRSR" id="PIRSR613078-1"/>
    </source>
</evidence>
<dbReference type="GO" id="GO:0016791">
    <property type="term" value="F:phosphatase activity"/>
    <property type="evidence" value="ECO:0007669"/>
    <property type="project" value="TreeGrafter"/>
</dbReference>
<dbReference type="PROSITE" id="PS00175">
    <property type="entry name" value="PG_MUTASE"/>
    <property type="match status" value="1"/>
</dbReference>
<keyword evidence="2" id="KW-0413">Isomerase</keyword>
<dbReference type="PIRSF" id="PIRSF000709">
    <property type="entry name" value="6PFK_2-Ptase"/>
    <property type="match status" value="1"/>
</dbReference>
<keyword evidence="6" id="KW-1185">Reference proteome</keyword>
<dbReference type="PANTHER" id="PTHR48100:SF1">
    <property type="entry name" value="HISTIDINE PHOSPHATASE FAMILY PROTEIN-RELATED"/>
    <property type="match status" value="1"/>
</dbReference>
<sequence>MSSRREIYLIRHGETEWNAAGRFQGILDSRLTEKGVAQAEAYGRHLATVSTKIEKLVASPLGRVRETTAIIQSFGRFPEAQWDHRIAEVSVGSWDGLTHADIEAQWPGLLNGSTPFDWFFRSPDGETYDAAMARVIEWLDSLSGVVLAVSHGLTGRLIRGAYLNLMMDHALSLPVPQDVIWRLADTRIEPIRVS</sequence>
<dbReference type="SMART" id="SM00855">
    <property type="entry name" value="PGAM"/>
    <property type="match status" value="1"/>
</dbReference>
<dbReference type="Pfam" id="PF00300">
    <property type="entry name" value="His_Phos_1"/>
    <property type="match status" value="1"/>
</dbReference>
<dbReference type="CDD" id="cd07067">
    <property type="entry name" value="HP_PGM_like"/>
    <property type="match status" value="1"/>
</dbReference>
<evidence type="ECO:0000313" key="5">
    <source>
        <dbReference type="EMBL" id="MQT16078.1"/>
    </source>
</evidence>
<feature type="binding site" evidence="4">
    <location>
        <begin position="11"/>
        <end position="18"/>
    </location>
    <ligand>
        <name>substrate</name>
    </ligand>
</feature>
<evidence type="ECO:0000256" key="2">
    <source>
        <dbReference type="ARBA" id="ARBA00023235"/>
    </source>
</evidence>
<dbReference type="InterPro" id="IPR001345">
    <property type="entry name" value="PG/BPGM_mutase_AS"/>
</dbReference>
<proteinExistence type="predicted"/>
<dbReference type="PANTHER" id="PTHR48100">
    <property type="entry name" value="BROAD-SPECIFICITY PHOSPHATASE YOR283W-RELATED"/>
    <property type="match status" value="1"/>
</dbReference>
<gene>
    <name evidence="5" type="ORF">F3168_02225</name>
</gene>
<evidence type="ECO:0000256" key="1">
    <source>
        <dbReference type="ARBA" id="ARBA00023152"/>
    </source>
</evidence>
<feature type="active site" description="Proton donor/acceptor" evidence="3">
    <location>
        <position position="88"/>
    </location>
</feature>
<dbReference type="InterPro" id="IPR029033">
    <property type="entry name" value="His_PPase_superfam"/>
</dbReference>
<comment type="caution">
    <text evidence="5">The sequence shown here is derived from an EMBL/GenBank/DDBJ whole genome shotgun (WGS) entry which is preliminary data.</text>
</comment>
<evidence type="ECO:0000313" key="6">
    <source>
        <dbReference type="Proteomes" id="UP000481327"/>
    </source>
</evidence>
<accession>A0A7C9GSW6</accession>
<dbReference type="GO" id="GO:0005737">
    <property type="term" value="C:cytoplasm"/>
    <property type="evidence" value="ECO:0007669"/>
    <property type="project" value="TreeGrafter"/>
</dbReference>
<dbReference type="SUPFAM" id="SSF53254">
    <property type="entry name" value="Phosphoglycerate mutase-like"/>
    <property type="match status" value="1"/>
</dbReference>
<dbReference type="AlphaFoldDB" id="A0A7C9GSW6"/>
<evidence type="ECO:0000256" key="4">
    <source>
        <dbReference type="PIRSR" id="PIRSR613078-2"/>
    </source>
</evidence>
<dbReference type="RefSeq" id="WP_152576517.1">
    <property type="nucleotide sequence ID" value="NZ_JAATJI010000001.1"/>
</dbReference>